<feature type="transmembrane region" description="Helical" evidence="6">
    <location>
        <begin position="258"/>
        <end position="277"/>
    </location>
</feature>
<proteinExistence type="predicted"/>
<feature type="transmembrane region" description="Helical" evidence="6">
    <location>
        <begin position="395"/>
        <end position="415"/>
    </location>
</feature>
<gene>
    <name evidence="9" type="ORF">EIP91_010177</name>
</gene>
<evidence type="ECO:0000256" key="1">
    <source>
        <dbReference type="ARBA" id="ARBA00004141"/>
    </source>
</evidence>
<evidence type="ECO:0000313" key="10">
    <source>
        <dbReference type="Proteomes" id="UP000292702"/>
    </source>
</evidence>
<dbReference type="PROSITE" id="PS50850">
    <property type="entry name" value="MFS"/>
    <property type="match status" value="1"/>
</dbReference>
<feature type="transmembrane region" description="Helical" evidence="6">
    <location>
        <begin position="194"/>
        <end position="217"/>
    </location>
</feature>
<comment type="caution">
    <text evidence="9">The sequence shown here is derived from an EMBL/GenBank/DDBJ whole genome shotgun (WGS) entry which is preliminary data.</text>
</comment>
<feature type="transmembrane region" description="Helical" evidence="6">
    <location>
        <begin position="61"/>
        <end position="81"/>
    </location>
</feature>
<keyword evidence="7" id="KW-0732">Signal</keyword>
<evidence type="ECO:0000313" key="9">
    <source>
        <dbReference type="EMBL" id="TCD68656.1"/>
    </source>
</evidence>
<dbReference type="PANTHER" id="PTHR23501:SF102">
    <property type="entry name" value="DRUG TRANSPORTER, PUTATIVE (AFU_ORTHOLOGUE AFUA_3G08530)-RELATED"/>
    <property type="match status" value="1"/>
</dbReference>
<dbReference type="GO" id="GO:0022857">
    <property type="term" value="F:transmembrane transporter activity"/>
    <property type="evidence" value="ECO:0007669"/>
    <property type="project" value="InterPro"/>
</dbReference>
<keyword evidence="2 6" id="KW-0812">Transmembrane</keyword>
<evidence type="ECO:0000259" key="8">
    <source>
        <dbReference type="PROSITE" id="PS50850"/>
    </source>
</evidence>
<feature type="transmembrane region" description="Helical" evidence="6">
    <location>
        <begin position="157"/>
        <end position="174"/>
    </location>
</feature>
<feature type="compositionally biased region" description="Low complexity" evidence="5">
    <location>
        <begin position="439"/>
        <end position="450"/>
    </location>
</feature>
<dbReference type="PRINTS" id="PR01036">
    <property type="entry name" value="TCRTETB"/>
</dbReference>
<evidence type="ECO:0000256" key="5">
    <source>
        <dbReference type="SAM" id="MobiDB-lite"/>
    </source>
</evidence>
<feature type="transmembrane region" description="Helical" evidence="6">
    <location>
        <begin position="321"/>
        <end position="343"/>
    </location>
</feature>
<dbReference type="AlphaFoldDB" id="A0A4R0RM38"/>
<evidence type="ECO:0000256" key="6">
    <source>
        <dbReference type="SAM" id="Phobius"/>
    </source>
</evidence>
<protein>
    <recommendedName>
        <fullName evidence="8">Major facilitator superfamily (MFS) profile domain-containing protein</fullName>
    </recommendedName>
</protein>
<dbReference type="SUPFAM" id="SSF103473">
    <property type="entry name" value="MFS general substrate transporter"/>
    <property type="match status" value="1"/>
</dbReference>
<feature type="transmembrane region" description="Helical" evidence="6">
    <location>
        <begin position="88"/>
        <end position="110"/>
    </location>
</feature>
<dbReference type="InterPro" id="IPR011701">
    <property type="entry name" value="MFS"/>
</dbReference>
<evidence type="ECO:0000256" key="7">
    <source>
        <dbReference type="SAM" id="SignalP"/>
    </source>
</evidence>
<feature type="domain" description="Major facilitator superfamily (MFS) profile" evidence="8">
    <location>
        <begin position="1"/>
        <end position="420"/>
    </location>
</feature>
<dbReference type="GO" id="GO:0005886">
    <property type="term" value="C:plasma membrane"/>
    <property type="evidence" value="ECO:0007669"/>
    <property type="project" value="TreeGrafter"/>
</dbReference>
<evidence type="ECO:0000256" key="2">
    <source>
        <dbReference type="ARBA" id="ARBA00022692"/>
    </source>
</evidence>
<comment type="subcellular location">
    <subcellularLocation>
        <location evidence="1">Membrane</location>
        <topology evidence="1">Multi-pass membrane protein</topology>
    </subcellularLocation>
</comment>
<dbReference type="OrthoDB" id="3437016at2759"/>
<reference evidence="9 10" key="1">
    <citation type="submission" date="2018-11" db="EMBL/GenBank/DDBJ databases">
        <title>Genome assembly of Steccherinum ochraceum LE-BIN_3174, the white-rot fungus of the Steccherinaceae family (The Residual Polyporoid clade, Polyporales, Basidiomycota).</title>
        <authorList>
            <person name="Fedorova T.V."/>
            <person name="Glazunova O.A."/>
            <person name="Landesman E.O."/>
            <person name="Moiseenko K.V."/>
            <person name="Psurtseva N.V."/>
            <person name="Savinova O.S."/>
            <person name="Shakhova N.V."/>
            <person name="Tyazhelova T.V."/>
            <person name="Vasina D.V."/>
        </authorList>
    </citation>
    <scope>NUCLEOTIDE SEQUENCE [LARGE SCALE GENOMIC DNA]</scope>
    <source>
        <strain evidence="9 10">LE-BIN_3174</strain>
    </source>
</reference>
<accession>A0A4R0RM38</accession>
<dbReference type="EMBL" id="RWJN01000060">
    <property type="protein sequence ID" value="TCD68656.1"/>
    <property type="molecule type" value="Genomic_DNA"/>
</dbReference>
<dbReference type="InterPro" id="IPR020846">
    <property type="entry name" value="MFS_dom"/>
</dbReference>
<dbReference type="InterPro" id="IPR036259">
    <property type="entry name" value="MFS_trans_sf"/>
</dbReference>
<feature type="chain" id="PRO_5045309787" description="Major facilitator superfamily (MFS) profile domain-containing protein" evidence="7">
    <location>
        <begin position="18"/>
        <end position="450"/>
    </location>
</feature>
<feature type="transmembrane region" description="Helical" evidence="6">
    <location>
        <begin position="130"/>
        <end position="150"/>
    </location>
</feature>
<feature type="transmembrane region" description="Helical" evidence="6">
    <location>
        <begin position="289"/>
        <end position="309"/>
    </location>
</feature>
<feature type="signal peptide" evidence="7">
    <location>
        <begin position="1"/>
        <end position="17"/>
    </location>
</feature>
<sequence>MLGAIACFALGSALGGASKSMTMLIVARTLQGAGSGGINSLTQIILSDLVTLEERGKYNGLFGMTWAISGGLGPVIGGALARHTIWRWLFYLNLPLSGICLGLILIFLQVPTPGGTVVEKLKRIDWIGNVLVISATTGLAIALSWGGVVYPWTSARVLAPLCISAALLVAWLVYESYFAAIPAIPLVANRTTFSGYIQIGLSAYIISNLVYYLPVYYRACKDASPIGSGVDLLGLSFSTAPVSIITGVSIAVTKRYRPQIWMSWCLTLIGLGLISTIDENTSRAKSIGFQILAGTGIGIMYSAAYFPVLAPLPVTQNAYALSGYVFIRTLFQVWGVTIGGAILQNELQNNLPQSILSSPLLLPGESVAYTIIPLIPSLPQPEKDAVRHAFAQSLIVLWRVLIAISGVGLLISSLMKPVPLHAREDENWAMAEKTKTEDTSATSSESSLAA</sequence>
<feature type="region of interest" description="Disordered" evidence="5">
    <location>
        <begin position="431"/>
        <end position="450"/>
    </location>
</feature>
<dbReference type="Proteomes" id="UP000292702">
    <property type="component" value="Unassembled WGS sequence"/>
</dbReference>
<evidence type="ECO:0000256" key="3">
    <source>
        <dbReference type="ARBA" id="ARBA00022989"/>
    </source>
</evidence>
<keyword evidence="3 6" id="KW-1133">Transmembrane helix</keyword>
<dbReference type="STRING" id="92696.A0A4R0RM38"/>
<organism evidence="9 10">
    <name type="scientific">Steccherinum ochraceum</name>
    <dbReference type="NCBI Taxonomy" id="92696"/>
    <lineage>
        <taxon>Eukaryota</taxon>
        <taxon>Fungi</taxon>
        <taxon>Dikarya</taxon>
        <taxon>Basidiomycota</taxon>
        <taxon>Agaricomycotina</taxon>
        <taxon>Agaricomycetes</taxon>
        <taxon>Polyporales</taxon>
        <taxon>Steccherinaceae</taxon>
        <taxon>Steccherinum</taxon>
    </lineage>
</organism>
<keyword evidence="4 6" id="KW-0472">Membrane</keyword>
<dbReference type="PANTHER" id="PTHR23501">
    <property type="entry name" value="MAJOR FACILITATOR SUPERFAMILY"/>
    <property type="match status" value="1"/>
</dbReference>
<name>A0A4R0RM38_9APHY</name>
<dbReference type="Pfam" id="PF07690">
    <property type="entry name" value="MFS_1"/>
    <property type="match status" value="1"/>
</dbReference>
<keyword evidence="10" id="KW-1185">Reference proteome</keyword>
<evidence type="ECO:0000256" key="4">
    <source>
        <dbReference type="ARBA" id="ARBA00023136"/>
    </source>
</evidence>
<dbReference type="Gene3D" id="1.20.1720.10">
    <property type="entry name" value="Multidrug resistance protein D"/>
    <property type="match status" value="1"/>
</dbReference>